<dbReference type="GeneID" id="70228980"/>
<evidence type="ECO:0000256" key="1">
    <source>
        <dbReference type="SAM" id="SignalP"/>
    </source>
</evidence>
<keyword evidence="1" id="KW-0732">Signal</keyword>
<dbReference type="RefSeq" id="XP_046051580.1">
    <property type="nucleotide sequence ID" value="XM_046199026.1"/>
</dbReference>
<dbReference type="Proteomes" id="UP000720189">
    <property type="component" value="Unassembled WGS sequence"/>
</dbReference>
<evidence type="ECO:0000313" key="2">
    <source>
        <dbReference type="EMBL" id="KAH7258872.1"/>
    </source>
</evidence>
<proteinExistence type="predicted"/>
<keyword evidence="3" id="KW-1185">Reference proteome</keyword>
<sequence>MKVAIIASLFIGALPVFANPAALVDSTNVVKPEQISRDLALTVLEQNNTFLRWTYNYHPGVDLASAADAAALAPRANIHWPGVNERVSIALEYAKVTIIRLAFNEIKVIVDNLTRHAINVMLEWDLGDVDDRVPAGATTSITQRIHQGTSQSIDVSAYLAD</sequence>
<dbReference type="EMBL" id="JAGMUX010000005">
    <property type="protein sequence ID" value="KAH7258872.1"/>
    <property type="molecule type" value="Genomic_DNA"/>
</dbReference>
<protein>
    <submittedName>
        <fullName evidence="2">Uncharacterized protein</fullName>
    </submittedName>
</protein>
<evidence type="ECO:0000313" key="3">
    <source>
        <dbReference type="Proteomes" id="UP000720189"/>
    </source>
</evidence>
<gene>
    <name evidence="2" type="ORF">BKA55DRAFT_687167</name>
</gene>
<reference evidence="2" key="1">
    <citation type="journal article" date="2021" name="Nat. Commun.">
        <title>Genetic determinants of endophytism in the Arabidopsis root mycobiome.</title>
        <authorList>
            <person name="Mesny F."/>
            <person name="Miyauchi S."/>
            <person name="Thiergart T."/>
            <person name="Pickel B."/>
            <person name="Atanasova L."/>
            <person name="Karlsson M."/>
            <person name="Huettel B."/>
            <person name="Barry K.W."/>
            <person name="Haridas S."/>
            <person name="Chen C."/>
            <person name="Bauer D."/>
            <person name="Andreopoulos W."/>
            <person name="Pangilinan J."/>
            <person name="LaButti K."/>
            <person name="Riley R."/>
            <person name="Lipzen A."/>
            <person name="Clum A."/>
            <person name="Drula E."/>
            <person name="Henrissat B."/>
            <person name="Kohler A."/>
            <person name="Grigoriev I.V."/>
            <person name="Martin F.M."/>
            <person name="Hacquard S."/>
        </authorList>
    </citation>
    <scope>NUCLEOTIDE SEQUENCE</scope>
    <source>
        <strain evidence="2">MPI-CAGE-AT-0023</strain>
    </source>
</reference>
<feature type="chain" id="PRO_5040485148" evidence="1">
    <location>
        <begin position="19"/>
        <end position="161"/>
    </location>
</feature>
<dbReference type="OrthoDB" id="5080804at2759"/>
<feature type="signal peptide" evidence="1">
    <location>
        <begin position="1"/>
        <end position="18"/>
    </location>
</feature>
<dbReference type="AlphaFoldDB" id="A0A9P9HKP8"/>
<accession>A0A9P9HKP8</accession>
<name>A0A9P9HKP8_FUSRE</name>
<organism evidence="2 3">
    <name type="scientific">Fusarium redolens</name>
    <dbReference type="NCBI Taxonomy" id="48865"/>
    <lineage>
        <taxon>Eukaryota</taxon>
        <taxon>Fungi</taxon>
        <taxon>Dikarya</taxon>
        <taxon>Ascomycota</taxon>
        <taxon>Pezizomycotina</taxon>
        <taxon>Sordariomycetes</taxon>
        <taxon>Hypocreomycetidae</taxon>
        <taxon>Hypocreales</taxon>
        <taxon>Nectriaceae</taxon>
        <taxon>Fusarium</taxon>
        <taxon>Fusarium redolens species complex</taxon>
    </lineage>
</organism>
<comment type="caution">
    <text evidence="2">The sequence shown here is derived from an EMBL/GenBank/DDBJ whole genome shotgun (WGS) entry which is preliminary data.</text>
</comment>